<name>A0A1Y2I947_TRAC3</name>
<gene>
    <name evidence="1" type="ORF">PYCCODRAFT_1214235</name>
</gene>
<dbReference type="AlphaFoldDB" id="A0A1Y2I947"/>
<evidence type="ECO:0000313" key="1">
    <source>
        <dbReference type="EMBL" id="OSC96870.1"/>
    </source>
</evidence>
<reference evidence="1 2" key="1">
    <citation type="journal article" date="2015" name="Biotechnol. Biofuels">
        <title>Enhanced degradation of softwood versus hardwood by the white-rot fungus Pycnoporus coccineus.</title>
        <authorList>
            <person name="Couturier M."/>
            <person name="Navarro D."/>
            <person name="Chevret D."/>
            <person name="Henrissat B."/>
            <person name="Piumi F."/>
            <person name="Ruiz-Duenas F.J."/>
            <person name="Martinez A.T."/>
            <person name="Grigoriev I.V."/>
            <person name="Riley R."/>
            <person name="Lipzen A."/>
            <person name="Berrin J.G."/>
            <person name="Master E.R."/>
            <person name="Rosso M.N."/>
        </authorList>
    </citation>
    <scope>NUCLEOTIDE SEQUENCE [LARGE SCALE GENOMIC DNA]</scope>
    <source>
        <strain evidence="1 2">BRFM310</strain>
    </source>
</reference>
<protein>
    <submittedName>
        <fullName evidence="1">Uncharacterized protein</fullName>
    </submittedName>
</protein>
<dbReference type="OrthoDB" id="3067792at2759"/>
<keyword evidence="2" id="KW-1185">Reference proteome</keyword>
<evidence type="ECO:0000313" key="2">
    <source>
        <dbReference type="Proteomes" id="UP000193067"/>
    </source>
</evidence>
<dbReference type="Proteomes" id="UP000193067">
    <property type="component" value="Unassembled WGS sequence"/>
</dbReference>
<organism evidence="1 2">
    <name type="scientific">Trametes coccinea (strain BRFM310)</name>
    <name type="common">Pycnoporus coccineus</name>
    <dbReference type="NCBI Taxonomy" id="1353009"/>
    <lineage>
        <taxon>Eukaryota</taxon>
        <taxon>Fungi</taxon>
        <taxon>Dikarya</taxon>
        <taxon>Basidiomycota</taxon>
        <taxon>Agaricomycotina</taxon>
        <taxon>Agaricomycetes</taxon>
        <taxon>Polyporales</taxon>
        <taxon>Polyporaceae</taxon>
        <taxon>Trametes</taxon>
    </lineage>
</organism>
<proteinExistence type="predicted"/>
<sequence length="327" mass="37097">MTCTPATSAALRCLSYRRLTVTSTIASNVTGCLAAPCRRQALSAFRRLSSQAPSELPMQEDKPTEESLSQENISARLLESLHRLTSTSPGTPDEYGALPPFPNLHPDRLTPYDFVDLSGRFFHVDKPAPPTSPPRRSMLHYARDDQGKRLPFPQDTRGFLYYFRRENNVPVGGELRFRLTDGPSPESFAAGKDLPTPDGFPWRAHALFILRYCDRLAEHLVEEGHITRDGADRFRRLTRLQTWRKSTLEEPVLEPGRWPKFVYDFALRKPKSAWLVTSNSLYRIGVDVFVPKQGVLVPKAVRCCESPASRRTCPETERITWHVAMKS</sequence>
<accession>A0A1Y2I947</accession>
<dbReference type="EMBL" id="KZ084163">
    <property type="protein sequence ID" value="OSC96870.1"/>
    <property type="molecule type" value="Genomic_DNA"/>
</dbReference>